<keyword evidence="2" id="KW-0808">Transferase</keyword>
<feature type="domain" description="Glutamine amidotransferase" evidence="1">
    <location>
        <begin position="25"/>
        <end position="184"/>
    </location>
</feature>
<dbReference type="PANTHER" id="PTHR42695:SF5">
    <property type="entry name" value="GLUTAMINE AMIDOTRANSFERASE YLR126C-RELATED"/>
    <property type="match status" value="1"/>
</dbReference>
<dbReference type="SUPFAM" id="SSF52317">
    <property type="entry name" value="Class I glutamine amidotransferase-like"/>
    <property type="match status" value="1"/>
</dbReference>
<evidence type="ECO:0000313" key="3">
    <source>
        <dbReference type="Proteomes" id="UP000603904"/>
    </source>
</evidence>
<dbReference type="EMBL" id="BOOC01000001">
    <property type="protein sequence ID" value="GIH37412.1"/>
    <property type="molecule type" value="Genomic_DNA"/>
</dbReference>
<name>A0ABQ4FRN6_9ACTN</name>
<dbReference type="GO" id="GO:0008483">
    <property type="term" value="F:transaminase activity"/>
    <property type="evidence" value="ECO:0007669"/>
    <property type="project" value="UniProtKB-KW"/>
</dbReference>
<dbReference type="PANTHER" id="PTHR42695">
    <property type="entry name" value="GLUTAMINE AMIDOTRANSFERASE YLR126C-RELATED"/>
    <property type="match status" value="1"/>
</dbReference>
<gene>
    <name evidence="2" type="ORF">Mco01_04120</name>
</gene>
<accession>A0ABQ4FRN6</accession>
<protein>
    <submittedName>
        <fullName evidence="2">Aminotransferase</fullName>
    </submittedName>
</protein>
<dbReference type="Proteomes" id="UP000603904">
    <property type="component" value="Unassembled WGS sequence"/>
</dbReference>
<reference evidence="2 3" key="1">
    <citation type="submission" date="2021-01" db="EMBL/GenBank/DDBJ databases">
        <title>Whole genome shotgun sequence of Microbispora corallina NBRC 16416.</title>
        <authorList>
            <person name="Komaki H."/>
            <person name="Tamura T."/>
        </authorList>
    </citation>
    <scope>NUCLEOTIDE SEQUENCE [LARGE SCALE GENOMIC DNA]</scope>
    <source>
        <strain evidence="2 3">NBRC 16416</strain>
    </source>
</reference>
<evidence type="ECO:0000259" key="1">
    <source>
        <dbReference type="Pfam" id="PF00117"/>
    </source>
</evidence>
<dbReference type="InterPro" id="IPR029062">
    <property type="entry name" value="Class_I_gatase-like"/>
</dbReference>
<dbReference type="CDD" id="cd01741">
    <property type="entry name" value="GATase1_1"/>
    <property type="match status" value="1"/>
</dbReference>
<dbReference type="Pfam" id="PF00117">
    <property type="entry name" value="GATase"/>
    <property type="match status" value="1"/>
</dbReference>
<evidence type="ECO:0000313" key="2">
    <source>
        <dbReference type="EMBL" id="GIH37412.1"/>
    </source>
</evidence>
<keyword evidence="3" id="KW-1185">Reference proteome</keyword>
<organism evidence="2 3">
    <name type="scientific">Microbispora corallina</name>
    <dbReference type="NCBI Taxonomy" id="83302"/>
    <lineage>
        <taxon>Bacteria</taxon>
        <taxon>Bacillati</taxon>
        <taxon>Actinomycetota</taxon>
        <taxon>Actinomycetes</taxon>
        <taxon>Streptosporangiales</taxon>
        <taxon>Streptosporangiaceae</taxon>
        <taxon>Microbispora</taxon>
    </lineage>
</organism>
<keyword evidence="2" id="KW-0032">Aminotransferase</keyword>
<dbReference type="InterPro" id="IPR017926">
    <property type="entry name" value="GATASE"/>
</dbReference>
<dbReference type="Gene3D" id="3.40.50.880">
    <property type="match status" value="1"/>
</dbReference>
<dbReference type="PROSITE" id="PS51273">
    <property type="entry name" value="GATASE_TYPE_1"/>
    <property type="match status" value="1"/>
</dbReference>
<comment type="caution">
    <text evidence="2">The sequence shown here is derived from an EMBL/GenBank/DDBJ whole genome shotgun (WGS) entry which is preliminary data.</text>
</comment>
<proteinExistence type="predicted"/>
<sequence>MHELIVIEHEAEAGLGFFAGWLEGAGVRCEVVRPYKGEPVPERAGDGLLVLGGAASAWDDEGYGWLPATRALMARSVESGVPTLGICLGAQLMTIACGGTVERGTAGLEIGAGAIEPLPEAADDPLFSALPAGPWRAVQYHYDAMTALPAGAVRLATGSQYPNQAYRLGERAWAVQFHPEASAGIFASWTGTSDMDPLRVADLDARVREAEPELEATWRPFAEAFAAQVAME</sequence>
<dbReference type="InterPro" id="IPR044992">
    <property type="entry name" value="ChyE-like"/>
</dbReference>
<dbReference type="RefSeq" id="WP_204055158.1">
    <property type="nucleotide sequence ID" value="NZ_BAAAGP010000001.1"/>
</dbReference>